<keyword evidence="12" id="KW-0963">Cytoplasm</keyword>
<dbReference type="HAMAP" id="MF_01987">
    <property type="entry name" value="Ribokinase"/>
    <property type="match status" value="1"/>
</dbReference>
<keyword evidence="6 12" id="KW-0547">Nucleotide-binding</keyword>
<accession>A0A1G9WJA9</accession>
<dbReference type="InterPro" id="IPR011611">
    <property type="entry name" value="PfkB_dom"/>
</dbReference>
<protein>
    <recommendedName>
        <fullName evidence="3 12">Ribokinase</fullName>
        <shortName evidence="12">RK</shortName>
        <ecNumber evidence="2 12">2.7.1.15</ecNumber>
    </recommendedName>
</protein>
<feature type="binding site" evidence="12">
    <location>
        <position position="146"/>
    </location>
    <ligand>
        <name>substrate</name>
    </ligand>
</feature>
<feature type="binding site" evidence="12">
    <location>
        <position position="255"/>
    </location>
    <ligand>
        <name>K(+)</name>
        <dbReference type="ChEBI" id="CHEBI:29103"/>
    </ligand>
</feature>
<dbReference type="InterPro" id="IPR002139">
    <property type="entry name" value="Ribo/fructo_kinase"/>
</dbReference>
<dbReference type="EMBL" id="FNHU01000007">
    <property type="protein sequence ID" value="SDM84333.1"/>
    <property type="molecule type" value="Genomic_DNA"/>
</dbReference>
<dbReference type="SUPFAM" id="SSF53613">
    <property type="entry name" value="Ribokinase-like"/>
    <property type="match status" value="1"/>
</dbReference>
<reference evidence="14 15" key="1">
    <citation type="submission" date="2016-10" db="EMBL/GenBank/DDBJ databases">
        <authorList>
            <person name="de Groot N.N."/>
        </authorList>
    </citation>
    <scope>NUCLEOTIDE SEQUENCE [LARGE SCALE GENOMIC DNA]</scope>
    <source>
        <strain evidence="14 15">KPR-7B</strain>
    </source>
</reference>
<keyword evidence="7 12" id="KW-0418">Kinase</keyword>
<dbReference type="InterPro" id="IPR002173">
    <property type="entry name" value="Carboh/pur_kinase_PfkB_CS"/>
</dbReference>
<feature type="binding site" evidence="12">
    <location>
        <position position="190"/>
    </location>
    <ligand>
        <name>ATP</name>
        <dbReference type="ChEBI" id="CHEBI:30616"/>
    </ligand>
</feature>
<dbReference type="EC" id="2.7.1.15" evidence="2 12"/>
<comment type="subunit">
    <text evidence="12">Homodimer.</text>
</comment>
<dbReference type="RefSeq" id="WP_092610413.1">
    <property type="nucleotide sequence ID" value="NZ_FNHU01000007.1"/>
</dbReference>
<keyword evidence="4 12" id="KW-0808">Transferase</keyword>
<comment type="cofactor">
    <cofactor evidence="12">
        <name>Mg(2+)</name>
        <dbReference type="ChEBI" id="CHEBI:18420"/>
    </cofactor>
    <text evidence="12">Requires a divalent cation, most likely magnesium in vivo, as an electrophilic catalyst to aid phosphoryl group transfer. It is the chelate of the metal and the nucleotide that is the actual substrate.</text>
</comment>
<evidence type="ECO:0000256" key="7">
    <source>
        <dbReference type="ARBA" id="ARBA00022777"/>
    </source>
</evidence>
<keyword evidence="8 12" id="KW-0067">ATP-binding</keyword>
<dbReference type="PANTHER" id="PTHR10584">
    <property type="entry name" value="SUGAR KINASE"/>
    <property type="match status" value="1"/>
</dbReference>
<dbReference type="GO" id="GO:0005829">
    <property type="term" value="C:cytosol"/>
    <property type="evidence" value="ECO:0007669"/>
    <property type="project" value="TreeGrafter"/>
</dbReference>
<comment type="subcellular location">
    <subcellularLocation>
        <location evidence="12">Cytoplasm</location>
    </subcellularLocation>
</comment>
<dbReference type="GO" id="GO:0046872">
    <property type="term" value="F:metal ion binding"/>
    <property type="evidence" value="ECO:0007669"/>
    <property type="project" value="UniProtKB-KW"/>
</dbReference>
<dbReference type="Proteomes" id="UP000199671">
    <property type="component" value="Unassembled WGS sequence"/>
</dbReference>
<comment type="similarity">
    <text evidence="1">Belongs to the carbohydrate kinase pfkB family.</text>
</comment>
<feature type="binding site" evidence="12">
    <location>
        <begin position="18"/>
        <end position="20"/>
    </location>
    <ligand>
        <name>substrate</name>
    </ligand>
</feature>
<comment type="similarity">
    <text evidence="12">Belongs to the carbohydrate kinase PfkB family. Ribokinase subfamily.</text>
</comment>
<dbReference type="PROSITE" id="PS00583">
    <property type="entry name" value="PFKB_KINASES_1"/>
    <property type="match status" value="1"/>
</dbReference>
<evidence type="ECO:0000256" key="2">
    <source>
        <dbReference type="ARBA" id="ARBA00012035"/>
    </source>
</evidence>
<dbReference type="PANTHER" id="PTHR10584:SF166">
    <property type="entry name" value="RIBOKINASE"/>
    <property type="match status" value="1"/>
</dbReference>
<keyword evidence="11 12" id="KW-0119">Carbohydrate metabolism</keyword>
<evidence type="ECO:0000256" key="9">
    <source>
        <dbReference type="ARBA" id="ARBA00022842"/>
    </source>
</evidence>
<dbReference type="PRINTS" id="PR00990">
    <property type="entry name" value="RIBOKINASE"/>
</dbReference>
<feature type="binding site" evidence="12">
    <location>
        <begin position="258"/>
        <end position="259"/>
    </location>
    <ligand>
        <name>ATP</name>
        <dbReference type="ChEBI" id="CHEBI:30616"/>
    </ligand>
</feature>
<dbReference type="Gene3D" id="3.40.1190.20">
    <property type="match status" value="1"/>
</dbReference>
<feature type="binding site" evidence="12">
    <location>
        <position position="292"/>
    </location>
    <ligand>
        <name>K(+)</name>
        <dbReference type="ChEBI" id="CHEBI:29103"/>
    </ligand>
</feature>
<dbReference type="InterPro" id="IPR011877">
    <property type="entry name" value="Ribokinase"/>
</dbReference>
<sequence>MTAPTSTNPSVTVVGSLNTDFTVRVERLPKPGETLCVPDAVMSFGGKGANQAVQLARLGLPVTFVGAVGADERGREYVDRLKLLGMQMHVARIDGVATGLGFVHCMPDGTVSSTVIAGANARVTAAMIDEALAEAPRPALILTQNEVPTDAVVAAGRWARRHQVLAVLNAAPHVPNGDALLGLFDYFIVNEEEALGYAGRYRAPQDVAAWLGLAEGLRRIAPNVVITLGAQGAVYAGPGGVLVVPARRVDAVDTTGAGDSFVGTLCAALARDETIEPALEYAARAGAMTTLGVGAQESMPEAGQVFGSAAAGSD</sequence>
<dbReference type="CDD" id="cd01174">
    <property type="entry name" value="ribokinase"/>
    <property type="match status" value="1"/>
</dbReference>
<comment type="caution">
    <text evidence="12">Lacks conserved residue(s) required for the propagation of feature annotation.</text>
</comment>
<feature type="binding site" evidence="12">
    <location>
        <begin position="227"/>
        <end position="232"/>
    </location>
    <ligand>
        <name>ATP</name>
        <dbReference type="ChEBI" id="CHEBI:30616"/>
    </ligand>
</feature>
<feature type="domain" description="Carbohydrate kinase PfkB" evidence="13">
    <location>
        <begin position="10"/>
        <end position="301"/>
    </location>
</feature>
<proteinExistence type="inferred from homology"/>
<evidence type="ECO:0000256" key="11">
    <source>
        <dbReference type="ARBA" id="ARBA00023277"/>
    </source>
</evidence>
<comment type="catalytic activity">
    <reaction evidence="12">
        <text>D-ribose + ATP = D-ribose 5-phosphate + ADP + H(+)</text>
        <dbReference type="Rhea" id="RHEA:13697"/>
        <dbReference type="ChEBI" id="CHEBI:15378"/>
        <dbReference type="ChEBI" id="CHEBI:30616"/>
        <dbReference type="ChEBI" id="CHEBI:47013"/>
        <dbReference type="ChEBI" id="CHEBI:78346"/>
        <dbReference type="ChEBI" id="CHEBI:456216"/>
        <dbReference type="EC" id="2.7.1.15"/>
    </reaction>
</comment>
<organism evidence="14 15">
    <name type="scientific">Actinomyces ruminicola</name>
    <dbReference type="NCBI Taxonomy" id="332524"/>
    <lineage>
        <taxon>Bacteria</taxon>
        <taxon>Bacillati</taxon>
        <taxon>Actinomycetota</taxon>
        <taxon>Actinomycetes</taxon>
        <taxon>Actinomycetales</taxon>
        <taxon>Actinomycetaceae</taxon>
        <taxon>Actinomyces</taxon>
    </lineage>
</organism>
<evidence type="ECO:0000256" key="12">
    <source>
        <dbReference type="HAMAP-Rule" id="MF_01987"/>
    </source>
</evidence>
<feature type="binding site" evidence="12">
    <location>
        <position position="289"/>
    </location>
    <ligand>
        <name>K(+)</name>
        <dbReference type="ChEBI" id="CHEBI:29103"/>
    </ligand>
</feature>
<name>A0A1G9WJA9_9ACTO</name>
<evidence type="ECO:0000313" key="14">
    <source>
        <dbReference type="EMBL" id="SDM84333.1"/>
    </source>
</evidence>
<feature type="binding site" evidence="12">
    <location>
        <position position="298"/>
    </location>
    <ligand>
        <name>K(+)</name>
        <dbReference type="ChEBI" id="CHEBI:29103"/>
    </ligand>
</feature>
<evidence type="ECO:0000256" key="6">
    <source>
        <dbReference type="ARBA" id="ARBA00022741"/>
    </source>
</evidence>
<dbReference type="AlphaFoldDB" id="A0A1G9WJA9"/>
<evidence type="ECO:0000256" key="3">
    <source>
        <dbReference type="ARBA" id="ARBA00016943"/>
    </source>
</evidence>
<dbReference type="OrthoDB" id="9775849at2"/>
<keyword evidence="5 12" id="KW-0479">Metal-binding</keyword>
<feature type="binding site" evidence="12">
    <location>
        <begin position="46"/>
        <end position="50"/>
    </location>
    <ligand>
        <name>substrate</name>
    </ligand>
</feature>
<evidence type="ECO:0000313" key="15">
    <source>
        <dbReference type="Proteomes" id="UP000199671"/>
    </source>
</evidence>
<feature type="active site" description="Proton acceptor" evidence="12">
    <location>
        <position position="259"/>
    </location>
</feature>
<keyword evidence="9 12" id="KW-0460">Magnesium</keyword>
<dbReference type="Pfam" id="PF00294">
    <property type="entry name" value="PfkB"/>
    <property type="match status" value="1"/>
</dbReference>
<dbReference type="GO" id="GO:0019303">
    <property type="term" value="P:D-ribose catabolic process"/>
    <property type="evidence" value="ECO:0007669"/>
    <property type="project" value="UniProtKB-UniRule"/>
</dbReference>
<feature type="binding site" evidence="12">
    <location>
        <position position="253"/>
    </location>
    <ligand>
        <name>K(+)</name>
        <dbReference type="ChEBI" id="CHEBI:29103"/>
    </ligand>
</feature>
<evidence type="ECO:0000259" key="13">
    <source>
        <dbReference type="Pfam" id="PF00294"/>
    </source>
</evidence>
<evidence type="ECO:0000256" key="10">
    <source>
        <dbReference type="ARBA" id="ARBA00022958"/>
    </source>
</evidence>
<comment type="pathway">
    <text evidence="12">Carbohydrate metabolism; D-ribose degradation; D-ribose 5-phosphate from beta-D-ribopyranose: step 2/2.</text>
</comment>
<keyword evidence="10 12" id="KW-0630">Potassium</keyword>
<dbReference type="GO" id="GO:0004747">
    <property type="term" value="F:ribokinase activity"/>
    <property type="evidence" value="ECO:0007669"/>
    <property type="project" value="UniProtKB-UniRule"/>
</dbReference>
<evidence type="ECO:0000256" key="8">
    <source>
        <dbReference type="ARBA" id="ARBA00022840"/>
    </source>
</evidence>
<evidence type="ECO:0000256" key="5">
    <source>
        <dbReference type="ARBA" id="ARBA00022723"/>
    </source>
</evidence>
<dbReference type="UniPathway" id="UPA00916">
    <property type="reaction ID" value="UER00889"/>
</dbReference>
<evidence type="ECO:0000256" key="4">
    <source>
        <dbReference type="ARBA" id="ARBA00022679"/>
    </source>
</evidence>
<comment type="activity regulation">
    <text evidence="12">Activated by a monovalent cation that binds near, but not in, the active site. The most likely occupant of the site in vivo is potassium. Ion binding induces a conformational change that may alter substrate affinity.</text>
</comment>
<feature type="binding site" evidence="12">
    <location>
        <position position="294"/>
    </location>
    <ligand>
        <name>K(+)</name>
        <dbReference type="ChEBI" id="CHEBI:29103"/>
    </ligand>
</feature>
<comment type="function">
    <text evidence="12">Catalyzes the phosphorylation of ribose at O-5 in a reaction requiring ATP and magnesium. The resulting D-ribose-5-phosphate can then be used either for sythesis of nucleotides, histidine, and tryptophan, or as a component of the pentose phosphate pathway.</text>
</comment>
<evidence type="ECO:0000256" key="1">
    <source>
        <dbReference type="ARBA" id="ARBA00005380"/>
    </source>
</evidence>
<gene>
    <name evidence="12" type="primary">rbsK</name>
    <name evidence="14" type="ORF">SAMN04487766_107155</name>
</gene>
<dbReference type="InterPro" id="IPR029056">
    <property type="entry name" value="Ribokinase-like"/>
</dbReference>
<feature type="binding site" evidence="12">
    <location>
        <position position="259"/>
    </location>
    <ligand>
        <name>substrate</name>
    </ligand>
</feature>
<dbReference type="GO" id="GO:0005524">
    <property type="term" value="F:ATP binding"/>
    <property type="evidence" value="ECO:0007669"/>
    <property type="project" value="UniProtKB-UniRule"/>
</dbReference>